<evidence type="ECO:0000259" key="3">
    <source>
        <dbReference type="Pfam" id="PF19305"/>
    </source>
</evidence>
<proteinExistence type="inferred from homology"/>
<evidence type="ECO:0000313" key="4">
    <source>
        <dbReference type="EMBL" id="NKQ51774.1"/>
    </source>
</evidence>
<dbReference type="InterPro" id="IPR042188">
    <property type="entry name" value="MmgE/PrpD_sf_2"/>
</dbReference>
<comment type="similarity">
    <text evidence="1">Belongs to the PrpD family.</text>
</comment>
<feature type="domain" description="MmgE/PrpD N-terminal" evidence="2">
    <location>
        <begin position="18"/>
        <end position="241"/>
    </location>
</feature>
<reference evidence="4 5" key="1">
    <citation type="submission" date="2020-04" db="EMBL/GenBank/DDBJ databases">
        <title>Novel species.</title>
        <authorList>
            <person name="Teo W.F.A."/>
            <person name="Lipun K."/>
            <person name="Srisuk N."/>
            <person name="Duangmal K."/>
        </authorList>
    </citation>
    <scope>NUCLEOTIDE SEQUENCE [LARGE SCALE GENOMIC DNA]</scope>
    <source>
        <strain evidence="4 5">K13G38</strain>
    </source>
</reference>
<accession>A0ABX1IYF4</accession>
<dbReference type="SUPFAM" id="SSF103378">
    <property type="entry name" value="2-methylcitrate dehydratase PrpD"/>
    <property type="match status" value="1"/>
</dbReference>
<dbReference type="PANTHER" id="PTHR16943:SF8">
    <property type="entry name" value="2-METHYLCITRATE DEHYDRATASE"/>
    <property type="match status" value="1"/>
</dbReference>
<dbReference type="InterPro" id="IPR045337">
    <property type="entry name" value="MmgE_PrpD_C"/>
</dbReference>
<evidence type="ECO:0000313" key="5">
    <source>
        <dbReference type="Proteomes" id="UP000715441"/>
    </source>
</evidence>
<gene>
    <name evidence="4" type="ORF">HFP15_02625</name>
</gene>
<dbReference type="Pfam" id="PF19305">
    <property type="entry name" value="MmgE_PrpD_C"/>
    <property type="match status" value="1"/>
</dbReference>
<dbReference type="RefSeq" id="WP_168510931.1">
    <property type="nucleotide sequence ID" value="NZ_JAAXLS010000001.1"/>
</dbReference>
<dbReference type="PANTHER" id="PTHR16943">
    <property type="entry name" value="2-METHYLCITRATE DEHYDRATASE-RELATED"/>
    <property type="match status" value="1"/>
</dbReference>
<name>A0ABX1IYF4_9PSEU</name>
<dbReference type="InterPro" id="IPR042183">
    <property type="entry name" value="MmgE/PrpD_sf_1"/>
</dbReference>
<sequence length="444" mass="45347">MGEPGRDWVAALSMAGEADLSDRERTALAVLIADALGIAGAGRTAPGVADALSCWENDLGTGAVRLPWTRASLPAPAAAAALAALIHAWDFDDTHDSAVVHTSCVALPSALAVALAHGRSGADAAAGVVAGVQVLARVAAAIGGQRGMIRTAALGALGAAAAAARTLGLDEERFTSALGLALPATGSAMTRQVVAEGSPAKRLQPSLAVQAGVSAALLANRGVRGPMSWLDGDYGILALREDGDSAAAFAGIRAPGWEIAQLSLKPYPACRYTHAAIDAVLGARAEGLDTAVVHVPAGQAYALVARPFQWRGQPVADVQFSIPWLVAAALREGRVDLSSLREPVLTDPEIERLAARIHVEQDLPAQVGMAPAEVDLRYVDGTTMRRHAEMPGSPAHPLTIEQVEAKIAACVPDPAAVSKLATGLAGLGAGELRAALSTIDTQES</sequence>
<comment type="caution">
    <text evidence="4">The sequence shown here is derived from an EMBL/GenBank/DDBJ whole genome shotgun (WGS) entry which is preliminary data.</text>
</comment>
<dbReference type="InterPro" id="IPR005656">
    <property type="entry name" value="MmgE_PrpD"/>
</dbReference>
<dbReference type="Pfam" id="PF03972">
    <property type="entry name" value="MmgE_PrpD_N"/>
    <property type="match status" value="1"/>
</dbReference>
<keyword evidence="5" id="KW-1185">Reference proteome</keyword>
<dbReference type="InterPro" id="IPR036148">
    <property type="entry name" value="MmgE/PrpD_sf"/>
</dbReference>
<evidence type="ECO:0000259" key="2">
    <source>
        <dbReference type="Pfam" id="PF03972"/>
    </source>
</evidence>
<organism evidence="4 5">
    <name type="scientific">Amycolatopsis acididurans</name>
    <dbReference type="NCBI Taxonomy" id="2724524"/>
    <lineage>
        <taxon>Bacteria</taxon>
        <taxon>Bacillati</taxon>
        <taxon>Actinomycetota</taxon>
        <taxon>Actinomycetes</taxon>
        <taxon>Pseudonocardiales</taxon>
        <taxon>Pseudonocardiaceae</taxon>
        <taxon>Amycolatopsis</taxon>
    </lineage>
</organism>
<dbReference type="Proteomes" id="UP000715441">
    <property type="component" value="Unassembled WGS sequence"/>
</dbReference>
<evidence type="ECO:0000256" key="1">
    <source>
        <dbReference type="ARBA" id="ARBA00006174"/>
    </source>
</evidence>
<dbReference type="InterPro" id="IPR045336">
    <property type="entry name" value="MmgE_PrpD_N"/>
</dbReference>
<protein>
    <submittedName>
        <fullName evidence="4">MmgE/PrpD family protein</fullName>
    </submittedName>
</protein>
<feature type="domain" description="MmgE/PrpD C-terminal" evidence="3">
    <location>
        <begin position="267"/>
        <end position="412"/>
    </location>
</feature>
<dbReference type="EMBL" id="JAAXLS010000001">
    <property type="protein sequence ID" value="NKQ51774.1"/>
    <property type="molecule type" value="Genomic_DNA"/>
</dbReference>
<dbReference type="Gene3D" id="1.10.4100.10">
    <property type="entry name" value="2-methylcitrate dehydratase PrpD"/>
    <property type="match status" value="1"/>
</dbReference>
<dbReference type="Gene3D" id="3.30.1330.120">
    <property type="entry name" value="2-methylcitrate dehydratase PrpD"/>
    <property type="match status" value="1"/>
</dbReference>